<feature type="region of interest" description="Disordered" evidence="1">
    <location>
        <begin position="1"/>
        <end position="28"/>
    </location>
</feature>
<accession>A0A4Q7V087</accession>
<evidence type="ECO:0000256" key="1">
    <source>
        <dbReference type="SAM" id="MobiDB-lite"/>
    </source>
</evidence>
<protein>
    <submittedName>
        <fullName evidence="3">Uncharacterized protein</fullName>
    </submittedName>
</protein>
<feature type="compositionally biased region" description="Acidic residues" evidence="1">
    <location>
        <begin position="7"/>
        <end position="20"/>
    </location>
</feature>
<feature type="transmembrane region" description="Helical" evidence="2">
    <location>
        <begin position="44"/>
        <end position="64"/>
    </location>
</feature>
<keyword evidence="2" id="KW-0472">Membrane</keyword>
<evidence type="ECO:0000313" key="4">
    <source>
        <dbReference type="Proteomes" id="UP000291591"/>
    </source>
</evidence>
<gene>
    <name evidence="3" type="ORF">EV383_4612</name>
</gene>
<dbReference type="EMBL" id="SHKL01000001">
    <property type="protein sequence ID" value="RZT87686.1"/>
    <property type="molecule type" value="Genomic_DNA"/>
</dbReference>
<feature type="transmembrane region" description="Helical" evidence="2">
    <location>
        <begin position="70"/>
        <end position="94"/>
    </location>
</feature>
<proteinExistence type="predicted"/>
<sequence length="221" mass="23202">MRSADTDAPDSGEDSADETDLAPPVDPSSWPVVRRASGRFVVSCRLFALLALGYGVSIVLLALGDVTRSVWLWVAIVGGGLVHLAGVVGLWFAASRAPKRILPRPGPASGTESDRRRARRTLLAGGRLGAEQRRLVAVEVAAGARVPVVVAGAFALLGPVVTGTPNTDHPIPWLGPATAGVVLLILIGLAWQVRSVRRVHRDAQRAEALPSVEGSEVPFLP</sequence>
<dbReference type="OrthoDB" id="9958784at2"/>
<dbReference type="AlphaFoldDB" id="A0A4Q7V087"/>
<organism evidence="3 4">
    <name type="scientific">Pseudonocardia sediminis</name>
    <dbReference type="NCBI Taxonomy" id="1397368"/>
    <lineage>
        <taxon>Bacteria</taxon>
        <taxon>Bacillati</taxon>
        <taxon>Actinomycetota</taxon>
        <taxon>Actinomycetes</taxon>
        <taxon>Pseudonocardiales</taxon>
        <taxon>Pseudonocardiaceae</taxon>
        <taxon>Pseudonocardia</taxon>
    </lineage>
</organism>
<keyword evidence="2" id="KW-1133">Transmembrane helix</keyword>
<evidence type="ECO:0000313" key="3">
    <source>
        <dbReference type="EMBL" id="RZT87686.1"/>
    </source>
</evidence>
<feature type="transmembrane region" description="Helical" evidence="2">
    <location>
        <begin position="136"/>
        <end position="161"/>
    </location>
</feature>
<name>A0A4Q7V087_PSEST</name>
<reference evidence="3 4" key="1">
    <citation type="submission" date="2019-02" db="EMBL/GenBank/DDBJ databases">
        <title>Sequencing the genomes of 1000 actinobacteria strains.</title>
        <authorList>
            <person name="Klenk H.-P."/>
        </authorList>
    </citation>
    <scope>NUCLEOTIDE SEQUENCE [LARGE SCALE GENOMIC DNA]</scope>
    <source>
        <strain evidence="3 4">DSM 45779</strain>
    </source>
</reference>
<evidence type="ECO:0000256" key="2">
    <source>
        <dbReference type="SAM" id="Phobius"/>
    </source>
</evidence>
<feature type="transmembrane region" description="Helical" evidence="2">
    <location>
        <begin position="173"/>
        <end position="191"/>
    </location>
</feature>
<dbReference type="Proteomes" id="UP000291591">
    <property type="component" value="Unassembled WGS sequence"/>
</dbReference>
<keyword evidence="4" id="KW-1185">Reference proteome</keyword>
<dbReference type="RefSeq" id="WP_130291802.1">
    <property type="nucleotide sequence ID" value="NZ_SHKL01000001.1"/>
</dbReference>
<keyword evidence="2" id="KW-0812">Transmembrane</keyword>
<comment type="caution">
    <text evidence="3">The sequence shown here is derived from an EMBL/GenBank/DDBJ whole genome shotgun (WGS) entry which is preliminary data.</text>
</comment>